<evidence type="ECO:0000313" key="1">
    <source>
        <dbReference type="EMBL" id="KAF7127875.1"/>
    </source>
</evidence>
<keyword evidence="2" id="KW-1185">Reference proteome</keyword>
<gene>
    <name evidence="1" type="ORF">RHSIM_Rhsim11G0140200</name>
</gene>
<protein>
    <submittedName>
        <fullName evidence="1">Uncharacterized protein</fullName>
    </submittedName>
</protein>
<dbReference type="OrthoDB" id="10654949at2759"/>
<sequence length="74" mass="8789">MEEENMDVHGKLKWSSEQFRRLEEELYAAFSKLFNEKAELEISNEETEQTIFFIREQLENGNSSLPEVDGYPEQ</sequence>
<evidence type="ECO:0000313" key="2">
    <source>
        <dbReference type="Proteomes" id="UP000626092"/>
    </source>
</evidence>
<reference evidence="1" key="1">
    <citation type="submission" date="2019-11" db="EMBL/GenBank/DDBJ databases">
        <authorList>
            <person name="Liu Y."/>
            <person name="Hou J."/>
            <person name="Li T.-Q."/>
            <person name="Guan C.-H."/>
            <person name="Wu X."/>
            <person name="Wu H.-Z."/>
            <person name="Ling F."/>
            <person name="Zhang R."/>
            <person name="Shi X.-G."/>
            <person name="Ren J.-P."/>
            <person name="Chen E.-F."/>
            <person name="Sun J.-M."/>
        </authorList>
    </citation>
    <scope>NUCLEOTIDE SEQUENCE</scope>
    <source>
        <strain evidence="1">Adult_tree_wgs_1</strain>
        <tissue evidence="1">Leaves</tissue>
    </source>
</reference>
<comment type="caution">
    <text evidence="1">The sequence shown here is derived from an EMBL/GenBank/DDBJ whole genome shotgun (WGS) entry which is preliminary data.</text>
</comment>
<dbReference type="Proteomes" id="UP000626092">
    <property type="component" value="Unassembled WGS sequence"/>
</dbReference>
<proteinExistence type="predicted"/>
<dbReference type="EMBL" id="WJXA01000011">
    <property type="protein sequence ID" value="KAF7127875.1"/>
    <property type="molecule type" value="Genomic_DNA"/>
</dbReference>
<organism evidence="1 2">
    <name type="scientific">Rhododendron simsii</name>
    <name type="common">Sims's rhododendron</name>
    <dbReference type="NCBI Taxonomy" id="118357"/>
    <lineage>
        <taxon>Eukaryota</taxon>
        <taxon>Viridiplantae</taxon>
        <taxon>Streptophyta</taxon>
        <taxon>Embryophyta</taxon>
        <taxon>Tracheophyta</taxon>
        <taxon>Spermatophyta</taxon>
        <taxon>Magnoliopsida</taxon>
        <taxon>eudicotyledons</taxon>
        <taxon>Gunneridae</taxon>
        <taxon>Pentapetalae</taxon>
        <taxon>asterids</taxon>
        <taxon>Ericales</taxon>
        <taxon>Ericaceae</taxon>
        <taxon>Ericoideae</taxon>
        <taxon>Rhodoreae</taxon>
        <taxon>Rhododendron</taxon>
    </lineage>
</organism>
<dbReference type="AlphaFoldDB" id="A0A834GDI7"/>
<name>A0A834GDI7_RHOSS</name>
<accession>A0A834GDI7</accession>